<evidence type="ECO:0000313" key="2">
    <source>
        <dbReference type="EMBL" id="CDO69851.1"/>
    </source>
</evidence>
<dbReference type="HOGENOM" id="CLU_017131_0_0_1"/>
<dbReference type="GO" id="GO:0042790">
    <property type="term" value="P:nucleolar large rRNA transcription by RNA polymerase I"/>
    <property type="evidence" value="ECO:0007669"/>
    <property type="project" value="InterPro"/>
</dbReference>
<protein>
    <submittedName>
        <fullName evidence="2">Uncharacterized protein</fullName>
    </submittedName>
</protein>
<sequence length="870" mass="95177">MPNSDDEEETAPEVDPAYLSFYSDHVDDFKAHLAGTDGHQSLPPSYFPPNAHWTATEKDAFFHALAVHSRLRPDLIAEEVKTKSVPDVCVYLALLDQASREASHQTIYVGAEHKRKDPRIARKDLPIALEVPEDWVKQEEAMAESVAASEPILEHQSLLSERDEIIQLQRKSLRARKGEARTSSNDRDREGQRRRRREFEVWLTEAKARWTAEDHWRTLDHTSLSALDRMLREDEDGHAIPVDTLGCGGEGEDKLLGSAGPPTNSLLPFAIGEELIDPQLLEISRAPSVASSRPSPESPLVHSSLNPDDTTHSVAGPSSLHKLSFQSQPSTPPFPPTSNIAEPDSVPALPQPACTTPRSVVDNAEEELDLASMSPTSRRRCQKRLYMRRKRAQAAGVAANENATRLKPGRKPKPRPPPRKDAARAESQTIQDESFMTIDQALQGPSGAPEGAEYRHPKVSGKTRPYRRQVQFAAIGIDAQRLRQEGVGLFHLQSLGKLMQTYNQLHDVPSGVASKISLETVRLLHAIVVQFVAEVMSRSIVSREQERIAKLQTKVWHFKENLNISAANVKHALALYGADSLDKRAHFAGLLAKLGLEGDDSGDSEGEADDEHAADPTSSPDAALRSLGDAGAAYAEQDAIADLEDDDGPVLQPLPALRMIFPPFSDLSSLSAHASDERDVDTPDPAAYMPWPSSLLSTDAEPPGEDELLPETVDETALVAELLDEENIDKHDRSREVEEAKALWARFEGRKPAAPALGPTAEGAPAEAATEEKPAAPLTAGETVTRTRKRKLRPRGRSKSVAAGVEDGAGFGAEGDRGAGDGGEREGTVERRVRRRKAKGIAHLNEDQLRFMEPDPNGPIKSSVYIVDSD</sequence>
<accession>A0A060S6N9</accession>
<dbReference type="GO" id="GO:0000182">
    <property type="term" value="F:rDNA binding"/>
    <property type="evidence" value="ECO:0007669"/>
    <property type="project" value="TreeGrafter"/>
</dbReference>
<dbReference type="GO" id="GO:0000500">
    <property type="term" value="C:RNA polymerase I upstream activating factor complex"/>
    <property type="evidence" value="ECO:0007669"/>
    <property type="project" value="InterPro"/>
</dbReference>
<dbReference type="GO" id="GO:0001181">
    <property type="term" value="F:RNA polymerase I general transcription initiation factor activity"/>
    <property type="evidence" value="ECO:0007669"/>
    <property type="project" value="TreeGrafter"/>
</dbReference>
<evidence type="ECO:0000313" key="3">
    <source>
        <dbReference type="Proteomes" id="UP000029665"/>
    </source>
</evidence>
<feature type="compositionally biased region" description="Acidic residues" evidence="1">
    <location>
        <begin position="598"/>
        <end position="612"/>
    </location>
</feature>
<dbReference type="PANTHER" id="PTHR28079">
    <property type="entry name" value="RNA POLYMERASE I-SPECIFIC TRANSCRIPTION INITIATION FACTOR RRN5"/>
    <property type="match status" value="1"/>
</dbReference>
<dbReference type="AlphaFoldDB" id="A0A060S6N9"/>
<feature type="compositionally biased region" description="Basic residues" evidence="1">
    <location>
        <begin position="786"/>
        <end position="798"/>
    </location>
</feature>
<dbReference type="GO" id="GO:0006361">
    <property type="term" value="P:transcription initiation at RNA polymerase I promoter"/>
    <property type="evidence" value="ECO:0007669"/>
    <property type="project" value="TreeGrafter"/>
</dbReference>
<organism evidence="2 3">
    <name type="scientific">Pycnoporus cinnabarinus</name>
    <name type="common">Cinnabar-red polypore</name>
    <name type="synonym">Trametes cinnabarina</name>
    <dbReference type="NCBI Taxonomy" id="5643"/>
    <lineage>
        <taxon>Eukaryota</taxon>
        <taxon>Fungi</taxon>
        <taxon>Dikarya</taxon>
        <taxon>Basidiomycota</taxon>
        <taxon>Agaricomycotina</taxon>
        <taxon>Agaricomycetes</taxon>
        <taxon>Polyporales</taxon>
        <taxon>Polyporaceae</taxon>
        <taxon>Trametes</taxon>
    </lineage>
</organism>
<feature type="region of interest" description="Disordered" evidence="1">
    <location>
        <begin position="287"/>
        <end position="357"/>
    </location>
</feature>
<dbReference type="OMA" id="YMPWPSS"/>
<dbReference type="PANTHER" id="PTHR28079:SF1">
    <property type="entry name" value="RNA POLYMERASE I-SPECIFIC TRANSCRIPTION INITIATION FACTOR RRN5"/>
    <property type="match status" value="1"/>
</dbReference>
<feature type="compositionally biased region" description="Low complexity" evidence="1">
    <location>
        <begin position="287"/>
        <end position="299"/>
    </location>
</feature>
<feature type="compositionally biased region" description="Basic and acidic residues" evidence="1">
    <location>
        <begin position="176"/>
        <end position="191"/>
    </location>
</feature>
<feature type="compositionally biased region" description="Low complexity" evidence="1">
    <location>
        <begin position="753"/>
        <end position="768"/>
    </location>
</feature>
<comment type="caution">
    <text evidence="2">The sequence shown here is derived from an EMBL/GenBank/DDBJ whole genome shotgun (WGS) entry which is preliminary data.</text>
</comment>
<name>A0A060S6N9_PYCCI</name>
<proteinExistence type="predicted"/>
<feature type="compositionally biased region" description="Low complexity" evidence="1">
    <location>
        <begin position="393"/>
        <end position="406"/>
    </location>
</feature>
<reference evidence="2" key="1">
    <citation type="submission" date="2014-01" db="EMBL/GenBank/DDBJ databases">
        <title>The genome of the white-rot fungus Pycnoporus cinnabarinus: a basidiomycete model with a versatile arsenal for lignocellulosic biomass breakdown.</title>
        <authorList>
            <person name="Levasseur A."/>
            <person name="Lomascolo A."/>
            <person name="Ruiz-Duenas F.J."/>
            <person name="Uzan E."/>
            <person name="Piumi F."/>
            <person name="Kues U."/>
            <person name="Ram A.F.J."/>
            <person name="Murat C."/>
            <person name="Haon M."/>
            <person name="Benoit I."/>
            <person name="Arfi Y."/>
            <person name="Chevret D."/>
            <person name="Drula E."/>
            <person name="Kwon M.J."/>
            <person name="Gouret P."/>
            <person name="Lesage-Meessen L."/>
            <person name="Lombard V."/>
            <person name="Mariette J."/>
            <person name="Noirot C."/>
            <person name="Park J."/>
            <person name="Patyshakuliyeva A."/>
            <person name="Wieneger R.A.B."/>
            <person name="Wosten H.A.B."/>
            <person name="Martin F."/>
            <person name="Coutinho P.M."/>
            <person name="de Vries R."/>
            <person name="Martinez A.T."/>
            <person name="Klopp C."/>
            <person name="Pontarotti P."/>
            <person name="Henrissat B."/>
            <person name="Record E."/>
        </authorList>
    </citation>
    <scope>NUCLEOTIDE SEQUENCE [LARGE SCALE GENOMIC DNA]</scope>
    <source>
        <strain evidence="2">BRFM137</strain>
    </source>
</reference>
<feature type="region of interest" description="Disordered" evidence="1">
    <location>
        <begin position="753"/>
        <end position="836"/>
    </location>
</feature>
<dbReference type="OrthoDB" id="2240312at2759"/>
<keyword evidence="3" id="KW-1185">Reference proteome</keyword>
<dbReference type="EMBL" id="CCBP010000057">
    <property type="protein sequence ID" value="CDO69851.1"/>
    <property type="molecule type" value="Genomic_DNA"/>
</dbReference>
<feature type="region of interest" description="Disordered" evidence="1">
    <location>
        <begin position="387"/>
        <end position="430"/>
    </location>
</feature>
<feature type="compositionally biased region" description="Basic and acidic residues" evidence="1">
    <location>
        <begin position="814"/>
        <end position="831"/>
    </location>
</feature>
<dbReference type="Proteomes" id="UP000029665">
    <property type="component" value="Unassembled WGS sequence"/>
</dbReference>
<gene>
    <name evidence="2" type="ORF">BN946_scf184884.g10</name>
</gene>
<feature type="compositionally biased region" description="Low complexity" evidence="1">
    <location>
        <begin position="775"/>
        <end position="784"/>
    </location>
</feature>
<feature type="region of interest" description="Disordered" evidence="1">
    <location>
        <begin position="598"/>
        <end position="624"/>
    </location>
</feature>
<dbReference type="InterPro" id="IPR039601">
    <property type="entry name" value="Rrn5"/>
</dbReference>
<feature type="compositionally biased region" description="Basic residues" evidence="1">
    <location>
        <begin position="407"/>
        <end position="417"/>
    </location>
</feature>
<evidence type="ECO:0000256" key="1">
    <source>
        <dbReference type="SAM" id="MobiDB-lite"/>
    </source>
</evidence>
<feature type="region of interest" description="Disordered" evidence="1">
    <location>
        <begin position="173"/>
        <end position="196"/>
    </location>
</feature>
<dbReference type="Gene3D" id="1.10.10.60">
    <property type="entry name" value="Homeodomain-like"/>
    <property type="match status" value="1"/>
</dbReference>